<sequence>MVSDNNRRAAWRLALRHRPGDSQDAEAREARQCRLTGRIEKCFTSELRNPAINSDSIRRLFANQEFIGIIIALAPLITESPESGIFGNIFRAIKNVSKMKHPAFSSLINRRRK</sequence>
<dbReference type="RefSeq" id="WP_310122996.1">
    <property type="nucleotide sequence ID" value="NZ_JAVDRP010000007.1"/>
</dbReference>
<protein>
    <submittedName>
        <fullName evidence="1">Uncharacterized protein</fullName>
    </submittedName>
</protein>
<gene>
    <name evidence="1" type="ORF">J2804_003980</name>
</gene>
<dbReference type="EMBL" id="JAVDRP010000007">
    <property type="protein sequence ID" value="MDR6410558.1"/>
    <property type="molecule type" value="Genomic_DNA"/>
</dbReference>
<evidence type="ECO:0000313" key="1">
    <source>
        <dbReference type="EMBL" id="MDR6410558.1"/>
    </source>
</evidence>
<comment type="caution">
    <text evidence="1">The sequence shown here is derived from an EMBL/GenBank/DDBJ whole genome shotgun (WGS) entry which is preliminary data.</text>
</comment>
<keyword evidence="2" id="KW-1185">Reference proteome</keyword>
<reference evidence="1 2" key="1">
    <citation type="submission" date="2023-07" db="EMBL/GenBank/DDBJ databases">
        <title>Sorghum-associated microbial communities from plants grown in Nebraska, USA.</title>
        <authorList>
            <person name="Schachtman D."/>
        </authorList>
    </citation>
    <scope>NUCLEOTIDE SEQUENCE [LARGE SCALE GENOMIC DNA]</scope>
    <source>
        <strain evidence="1 2">DS1316</strain>
    </source>
</reference>
<dbReference type="Proteomes" id="UP001264340">
    <property type="component" value="Unassembled WGS sequence"/>
</dbReference>
<proteinExistence type="predicted"/>
<evidence type="ECO:0000313" key="2">
    <source>
        <dbReference type="Proteomes" id="UP001264340"/>
    </source>
</evidence>
<organism evidence="1 2">
    <name type="scientific">Paraburkholderia terricola</name>
    <dbReference type="NCBI Taxonomy" id="169427"/>
    <lineage>
        <taxon>Bacteria</taxon>
        <taxon>Pseudomonadati</taxon>
        <taxon>Pseudomonadota</taxon>
        <taxon>Betaproteobacteria</taxon>
        <taxon>Burkholderiales</taxon>
        <taxon>Burkholderiaceae</taxon>
        <taxon>Paraburkholderia</taxon>
    </lineage>
</organism>
<name>A0ABU1LUW5_9BURK</name>
<accession>A0ABU1LUW5</accession>